<protein>
    <submittedName>
        <fullName evidence="1">Str. FM013</fullName>
    </submittedName>
</protein>
<dbReference type="STRING" id="1429867.A0A0G4PMI7"/>
<gene>
    <name evidence="1" type="ORF">PCAMFM013_S022g000036</name>
</gene>
<accession>A0A0G4PMI7</accession>
<evidence type="ECO:0000313" key="2">
    <source>
        <dbReference type="Proteomes" id="UP000053732"/>
    </source>
</evidence>
<sequence>MTLFLWDEFYIQATKSIISRALASKRWSKKKKKKARVRARERNHGLRDEYSHFISDFRSYHHVYVDESGCDKRIGFRRTGWSPLGVTPVQMSKFHRDQY</sequence>
<dbReference type="AlphaFoldDB" id="A0A0G4PMI7"/>
<evidence type="ECO:0000313" key="1">
    <source>
        <dbReference type="EMBL" id="CRL27356.1"/>
    </source>
</evidence>
<organism evidence="1 2">
    <name type="scientific">Penicillium camemberti (strain FM 013)</name>
    <dbReference type="NCBI Taxonomy" id="1429867"/>
    <lineage>
        <taxon>Eukaryota</taxon>
        <taxon>Fungi</taxon>
        <taxon>Dikarya</taxon>
        <taxon>Ascomycota</taxon>
        <taxon>Pezizomycotina</taxon>
        <taxon>Eurotiomycetes</taxon>
        <taxon>Eurotiomycetidae</taxon>
        <taxon>Eurotiales</taxon>
        <taxon>Aspergillaceae</taxon>
        <taxon>Penicillium</taxon>
    </lineage>
</organism>
<keyword evidence="2" id="KW-1185">Reference proteome</keyword>
<proteinExistence type="predicted"/>
<dbReference type="Proteomes" id="UP000053732">
    <property type="component" value="Unassembled WGS sequence"/>
</dbReference>
<reference evidence="1 2" key="1">
    <citation type="journal article" date="2014" name="Nat. Commun.">
        <title>Multiple recent horizontal transfers of a large genomic region in cheese making fungi.</title>
        <authorList>
            <person name="Cheeseman K."/>
            <person name="Ropars J."/>
            <person name="Renault P."/>
            <person name="Dupont J."/>
            <person name="Gouzy J."/>
            <person name="Branca A."/>
            <person name="Abraham A.L."/>
            <person name="Ceppi M."/>
            <person name="Conseiller E."/>
            <person name="Debuchy R."/>
            <person name="Malagnac F."/>
            <person name="Goarin A."/>
            <person name="Silar P."/>
            <person name="Lacoste S."/>
            <person name="Sallet E."/>
            <person name="Bensimon A."/>
            <person name="Giraud T."/>
            <person name="Brygoo Y."/>
        </authorList>
    </citation>
    <scope>NUCLEOTIDE SEQUENCE [LARGE SCALE GENOMIC DNA]</scope>
    <source>
        <strain evidence="2">FM 013</strain>
    </source>
</reference>
<dbReference type="EMBL" id="HG793155">
    <property type="protein sequence ID" value="CRL27356.1"/>
    <property type="molecule type" value="Genomic_DNA"/>
</dbReference>
<name>A0A0G4PMI7_PENC3</name>